<proteinExistence type="predicted"/>
<feature type="region of interest" description="Disordered" evidence="1">
    <location>
        <begin position="212"/>
        <end position="257"/>
    </location>
</feature>
<dbReference type="EMBL" id="KI296451">
    <property type="protein sequence ID" value="ESA01448.1"/>
    <property type="molecule type" value="Genomic_DNA"/>
</dbReference>
<organism evidence="2">
    <name type="scientific">Rhizophagus irregularis (strain DAOM 181602 / DAOM 197198 / MUCL 43194)</name>
    <name type="common">Arbuscular mycorrhizal fungus</name>
    <name type="synonym">Glomus intraradices</name>
    <dbReference type="NCBI Taxonomy" id="747089"/>
    <lineage>
        <taxon>Eukaryota</taxon>
        <taxon>Fungi</taxon>
        <taxon>Fungi incertae sedis</taxon>
        <taxon>Mucoromycota</taxon>
        <taxon>Glomeromycotina</taxon>
        <taxon>Glomeromycetes</taxon>
        <taxon>Glomerales</taxon>
        <taxon>Glomeraceae</taxon>
        <taxon>Rhizophagus</taxon>
    </lineage>
</organism>
<dbReference type="VEuPathDB" id="FungiDB:RhiirFUN_009123"/>
<sequence length="372" mass="43033">MYSASRVVRQEQYINIIDLDKVTEHRINGKSLLETLGTALRKVCLTQPTDINRTVMRLMPMEEYDSKDQFVKDHKLVLKELGVKNAVQLIYLLFILNDILAEHDTSMKNYIDETFQKQVVQFEATEVSNDTPVSTLVQLMETEIFENVEHQLMDVEHDDQNNEHLLEDVIAESSTKNSKKSSTKLNAKAIPYTPKGKGRTITFAEMASKNLDVGNNRNTSLTPPGNRPKNNEIKRKMSNSQAQLAKKKQQHTSPKEIQSVMTRYDPVLKDNIWEITLYDIPSTWVQLDLLQHLEKWDHTMNLWNQGVWTAPLRGLPVRWYPANWNLQQRKKRERFQAVVKDLPGTITTSMLYPSDPFQSPISHLRCKAFKVV</sequence>
<accession>U9T547</accession>
<reference evidence="2" key="1">
    <citation type="submission" date="2013-07" db="EMBL/GenBank/DDBJ databases">
        <title>The genome of an arbuscular mycorrhizal fungus provides insights into the evolution of the oldest plant symbiosis.</title>
        <authorList>
            <consortium name="DOE Joint Genome Institute"/>
            <person name="Tisserant E."/>
            <person name="Malbreil M."/>
            <person name="Kuo A."/>
            <person name="Kohler A."/>
            <person name="Symeonidi A."/>
            <person name="Balestrini R."/>
            <person name="Charron P."/>
            <person name="Duensing N."/>
            <person name="Frei-dit-Frey N."/>
            <person name="Gianinazzi-Pearson V."/>
            <person name="Gilbert B."/>
            <person name="Handa Y."/>
            <person name="Hijri M."/>
            <person name="Kaul R."/>
            <person name="Kawaguchi M."/>
            <person name="Krajinski F."/>
            <person name="Lammers P."/>
            <person name="Lapierre D."/>
            <person name="Masclaux F.G."/>
            <person name="Murat C."/>
            <person name="Morin E."/>
            <person name="Ndikumana S."/>
            <person name="Pagni M."/>
            <person name="Petitpierre D."/>
            <person name="Requena N."/>
            <person name="Rosikiewicz P."/>
            <person name="Riley R."/>
            <person name="Saito K."/>
            <person name="San Clemente H."/>
            <person name="Shapiro H."/>
            <person name="van Tuinen D."/>
            <person name="Becard G."/>
            <person name="Bonfante P."/>
            <person name="Paszkowski U."/>
            <person name="Shachar-Hill Y."/>
            <person name="Young J.P."/>
            <person name="Sanders I.R."/>
            <person name="Henrissat B."/>
            <person name="Rensing S.A."/>
            <person name="Grigoriev I.V."/>
            <person name="Corradi N."/>
            <person name="Roux C."/>
            <person name="Martin F."/>
        </authorList>
    </citation>
    <scope>NUCLEOTIDE SEQUENCE</scope>
    <source>
        <strain evidence="2">DAOM 197198</strain>
    </source>
</reference>
<gene>
    <name evidence="2" type="ORF">GLOINDRAFT_7492</name>
</gene>
<dbReference type="HOGENOM" id="CLU_866391_0_0_1"/>
<protein>
    <submittedName>
        <fullName evidence="2">Uncharacterized protein</fullName>
    </submittedName>
</protein>
<dbReference type="AlphaFoldDB" id="U9T547"/>
<feature type="compositionally biased region" description="Polar residues" evidence="1">
    <location>
        <begin position="213"/>
        <end position="223"/>
    </location>
</feature>
<evidence type="ECO:0000313" key="2">
    <source>
        <dbReference type="EMBL" id="ESA01448.1"/>
    </source>
</evidence>
<evidence type="ECO:0000256" key="1">
    <source>
        <dbReference type="SAM" id="MobiDB-lite"/>
    </source>
</evidence>
<name>U9T547_RHIID</name>